<feature type="region of interest" description="Disordered" evidence="5">
    <location>
        <begin position="96"/>
        <end position="143"/>
    </location>
</feature>
<dbReference type="InterPro" id="IPR005821">
    <property type="entry name" value="Ion_trans_dom"/>
</dbReference>
<organism evidence="8 9">
    <name type="scientific">Microbispora cellulosiformans</name>
    <dbReference type="NCBI Taxonomy" id="2614688"/>
    <lineage>
        <taxon>Bacteria</taxon>
        <taxon>Bacillati</taxon>
        <taxon>Actinomycetota</taxon>
        <taxon>Actinomycetes</taxon>
        <taxon>Streptosporangiales</taxon>
        <taxon>Streptosporangiaceae</taxon>
        <taxon>Microbispora</taxon>
    </lineage>
</organism>
<evidence type="ECO:0000256" key="1">
    <source>
        <dbReference type="ARBA" id="ARBA00004141"/>
    </source>
</evidence>
<reference evidence="8 9" key="1">
    <citation type="submission" date="2019-09" db="EMBL/GenBank/DDBJ databases">
        <title>Screening of Novel Bioactive Compounds from Soil-Associated.</title>
        <authorList>
            <person name="Gong X."/>
        </authorList>
    </citation>
    <scope>NUCLEOTIDE SEQUENCE [LARGE SCALE GENOMIC DNA]</scope>
    <source>
        <strain evidence="8 9">Gxj-6</strain>
    </source>
</reference>
<feature type="compositionally biased region" description="Acidic residues" evidence="5">
    <location>
        <begin position="124"/>
        <end position="136"/>
    </location>
</feature>
<feature type="domain" description="Ion transport" evidence="7">
    <location>
        <begin position="1"/>
        <end position="53"/>
    </location>
</feature>
<dbReference type="AlphaFoldDB" id="A0A5J5K9V1"/>
<keyword evidence="9" id="KW-1185">Reference proteome</keyword>
<gene>
    <name evidence="8" type="ORF">F5972_02020</name>
</gene>
<evidence type="ECO:0000313" key="8">
    <source>
        <dbReference type="EMBL" id="KAA9381626.1"/>
    </source>
</evidence>
<keyword evidence="3 6" id="KW-1133">Transmembrane helix</keyword>
<evidence type="ECO:0000256" key="4">
    <source>
        <dbReference type="ARBA" id="ARBA00023136"/>
    </source>
</evidence>
<dbReference type="GO" id="GO:0016020">
    <property type="term" value="C:membrane"/>
    <property type="evidence" value="ECO:0007669"/>
    <property type="project" value="UniProtKB-SubCell"/>
</dbReference>
<sequence length="143" mass="15405">MFTVLTVENWPQVAEDVMAKEPMAWVFFATFIVITAFFVLNLLIGVIVSAMEAEVNAARWEEDQALELEQHTAVMNEIRALNEKIDRLAAALPASADPARAAPGDAPQAASADAARGGLATEPEAVDPGDPPEEELCSCRRDP</sequence>
<evidence type="ECO:0000259" key="7">
    <source>
        <dbReference type="Pfam" id="PF00520"/>
    </source>
</evidence>
<dbReference type="Gene3D" id="1.10.287.70">
    <property type="match status" value="1"/>
</dbReference>
<evidence type="ECO:0000256" key="2">
    <source>
        <dbReference type="ARBA" id="ARBA00022692"/>
    </source>
</evidence>
<dbReference type="Pfam" id="PF00520">
    <property type="entry name" value="Ion_trans"/>
    <property type="match status" value="1"/>
</dbReference>
<feature type="compositionally biased region" description="Low complexity" evidence="5">
    <location>
        <begin position="96"/>
        <end position="120"/>
    </location>
</feature>
<protein>
    <submittedName>
        <fullName evidence="8">Ion transporter</fullName>
    </submittedName>
</protein>
<evidence type="ECO:0000256" key="3">
    <source>
        <dbReference type="ARBA" id="ARBA00022989"/>
    </source>
</evidence>
<comment type="subcellular location">
    <subcellularLocation>
        <location evidence="1">Membrane</location>
        <topology evidence="1">Multi-pass membrane protein</topology>
    </subcellularLocation>
</comment>
<evidence type="ECO:0000256" key="6">
    <source>
        <dbReference type="SAM" id="Phobius"/>
    </source>
</evidence>
<evidence type="ECO:0000256" key="5">
    <source>
        <dbReference type="SAM" id="MobiDB-lite"/>
    </source>
</evidence>
<proteinExistence type="predicted"/>
<comment type="caution">
    <text evidence="8">The sequence shown here is derived from an EMBL/GenBank/DDBJ whole genome shotgun (WGS) entry which is preliminary data.</text>
</comment>
<dbReference type="EMBL" id="VYTZ01000001">
    <property type="protein sequence ID" value="KAA9381626.1"/>
    <property type="molecule type" value="Genomic_DNA"/>
</dbReference>
<dbReference type="GO" id="GO:0005216">
    <property type="term" value="F:monoatomic ion channel activity"/>
    <property type="evidence" value="ECO:0007669"/>
    <property type="project" value="InterPro"/>
</dbReference>
<keyword evidence="2 6" id="KW-0812">Transmembrane</keyword>
<dbReference type="Proteomes" id="UP000327011">
    <property type="component" value="Unassembled WGS sequence"/>
</dbReference>
<keyword evidence="4 6" id="KW-0472">Membrane</keyword>
<accession>A0A5J5K9V1</accession>
<name>A0A5J5K9V1_9ACTN</name>
<feature type="transmembrane region" description="Helical" evidence="6">
    <location>
        <begin position="25"/>
        <end position="50"/>
    </location>
</feature>
<evidence type="ECO:0000313" key="9">
    <source>
        <dbReference type="Proteomes" id="UP000327011"/>
    </source>
</evidence>